<reference evidence="15" key="2">
    <citation type="journal article" date="2014" name="Int. J. Syst. Evol. Microbiol.">
        <title>Complete genome of a new Firmicutes species belonging to the dominant human colonic microbiota ('Ruminococcus bicirculans') reveals two chromosomes and a selective capacity to utilize plant glucans.</title>
        <authorList>
            <consortium name="NISC Comparative Sequencing Program"/>
            <person name="Wegmann U."/>
            <person name="Louis P."/>
            <person name="Goesmann A."/>
            <person name="Henrissat B."/>
            <person name="Duncan S.H."/>
            <person name="Flint H.J."/>
        </authorList>
    </citation>
    <scope>NUCLEOTIDE SEQUENCE</scope>
    <source>
        <strain evidence="15">CCM 7403</strain>
    </source>
</reference>
<reference evidence="18" key="3">
    <citation type="journal article" date="2019" name="Int. J. Syst. Evol. Microbiol.">
        <title>The Global Catalogue of Microorganisms (GCM) 10K type strain sequencing project: providing services to taxonomists for standard genome sequencing and annotation.</title>
        <authorList>
            <consortium name="The Broad Institute Genomics Platform"/>
            <consortium name="The Broad Institute Genome Sequencing Center for Infectious Disease"/>
            <person name="Wu L."/>
            <person name="Ma J."/>
        </authorList>
    </citation>
    <scope>NUCLEOTIDE SEQUENCE [LARGE SCALE GENOMIC DNA]</scope>
    <source>
        <strain evidence="18">CCM 7403</strain>
    </source>
</reference>
<evidence type="ECO:0000259" key="13">
    <source>
        <dbReference type="Pfam" id="PF02875"/>
    </source>
</evidence>
<keyword evidence="4 10" id="KW-0547">Nucleotide-binding</keyword>
<dbReference type="EMBL" id="CP038462">
    <property type="protein sequence ID" value="QCC77019.1"/>
    <property type="molecule type" value="Genomic_DNA"/>
</dbReference>
<evidence type="ECO:0000256" key="9">
    <source>
        <dbReference type="ARBA" id="ARBA00023316"/>
    </source>
</evidence>
<gene>
    <name evidence="10 15" type="primary">murF</name>
    <name evidence="16" type="ORF">E2C04_06960</name>
    <name evidence="15" type="ORF">GCM10007231_17330</name>
</gene>
<dbReference type="GO" id="GO:0071555">
    <property type="term" value="P:cell wall organization"/>
    <property type="evidence" value="ECO:0007669"/>
    <property type="project" value="UniProtKB-KW"/>
</dbReference>
<evidence type="ECO:0000259" key="12">
    <source>
        <dbReference type="Pfam" id="PF01225"/>
    </source>
</evidence>
<dbReference type="InterPro" id="IPR004101">
    <property type="entry name" value="Mur_ligase_C"/>
</dbReference>
<evidence type="ECO:0000256" key="3">
    <source>
        <dbReference type="ARBA" id="ARBA00022618"/>
    </source>
</evidence>
<dbReference type="EC" id="6.3.2.10" evidence="10 11"/>
<feature type="domain" description="Mur ligase N-terminal catalytic" evidence="12">
    <location>
        <begin position="33"/>
        <end position="74"/>
    </location>
</feature>
<reference evidence="16" key="4">
    <citation type="submission" date="2019-03" db="EMBL/GenBank/DDBJ databases">
        <authorList>
            <person name="Huang Y."/>
        </authorList>
    </citation>
    <scope>NUCLEOTIDE SEQUENCE</scope>
    <source>
        <strain evidence="16">JCM 16608</strain>
    </source>
</reference>
<dbReference type="GO" id="GO:0047480">
    <property type="term" value="F:UDP-N-acetylmuramoyl-tripeptide-D-alanyl-D-alanine ligase activity"/>
    <property type="evidence" value="ECO:0007669"/>
    <property type="project" value="UniProtKB-UniRule"/>
</dbReference>
<dbReference type="Pfam" id="PF01225">
    <property type="entry name" value="Mur_ligase"/>
    <property type="match status" value="1"/>
</dbReference>
<comment type="pathway">
    <text evidence="10 11">Cell wall biogenesis; peptidoglycan biosynthesis.</text>
</comment>
<keyword evidence="2 10" id="KW-0436">Ligase</keyword>
<dbReference type="Gene3D" id="3.40.1190.10">
    <property type="entry name" value="Mur-like, catalytic domain"/>
    <property type="match status" value="1"/>
</dbReference>
<dbReference type="InterPro" id="IPR013221">
    <property type="entry name" value="Mur_ligase_cen"/>
</dbReference>
<keyword evidence="7 10" id="KW-0573">Peptidoglycan synthesis</keyword>
<dbReference type="GO" id="GO:0051301">
    <property type="term" value="P:cell division"/>
    <property type="evidence" value="ECO:0007669"/>
    <property type="project" value="UniProtKB-KW"/>
</dbReference>
<keyword evidence="6 10" id="KW-0133">Cell shape</keyword>
<dbReference type="Gene3D" id="3.40.1390.10">
    <property type="entry name" value="MurE/MurF, N-terminal domain"/>
    <property type="match status" value="1"/>
</dbReference>
<dbReference type="GO" id="GO:0005737">
    <property type="term" value="C:cytoplasm"/>
    <property type="evidence" value="ECO:0007669"/>
    <property type="project" value="UniProtKB-SubCell"/>
</dbReference>
<feature type="domain" description="Mur ligase C-terminal" evidence="13">
    <location>
        <begin position="320"/>
        <end position="448"/>
    </location>
</feature>
<keyword evidence="18" id="KW-1185">Reference proteome</keyword>
<dbReference type="AlphaFoldDB" id="A0A4P7UDM3"/>
<evidence type="ECO:0000256" key="5">
    <source>
        <dbReference type="ARBA" id="ARBA00022840"/>
    </source>
</evidence>
<keyword evidence="5 10" id="KW-0067">ATP-binding</keyword>
<protein>
    <recommendedName>
        <fullName evidence="10 11">UDP-N-acetylmuramoyl-tripeptide--D-alanyl-D-alanine ligase</fullName>
        <ecNumber evidence="10 11">6.3.2.10</ecNumber>
    </recommendedName>
    <alternativeName>
        <fullName evidence="10">D-alanyl-D-alanine-adding enzyme</fullName>
    </alternativeName>
</protein>
<proteinExistence type="inferred from homology"/>
<organism evidence="16 17">
    <name type="scientific">Nocardioides daphniae</name>
    <dbReference type="NCBI Taxonomy" id="402297"/>
    <lineage>
        <taxon>Bacteria</taxon>
        <taxon>Bacillati</taxon>
        <taxon>Actinomycetota</taxon>
        <taxon>Actinomycetes</taxon>
        <taxon>Propionibacteriales</taxon>
        <taxon>Nocardioidaceae</taxon>
        <taxon>Nocardioides</taxon>
    </lineage>
</organism>
<dbReference type="PANTHER" id="PTHR43024">
    <property type="entry name" value="UDP-N-ACETYLMURAMOYL-TRIPEPTIDE--D-ALANYL-D-ALANINE LIGASE"/>
    <property type="match status" value="1"/>
</dbReference>
<feature type="domain" description="Mur ligase central" evidence="14">
    <location>
        <begin position="109"/>
        <end position="296"/>
    </location>
</feature>
<evidence type="ECO:0000256" key="10">
    <source>
        <dbReference type="HAMAP-Rule" id="MF_02019"/>
    </source>
</evidence>
<evidence type="ECO:0000256" key="1">
    <source>
        <dbReference type="ARBA" id="ARBA00022490"/>
    </source>
</evidence>
<dbReference type="Proteomes" id="UP000297025">
    <property type="component" value="Chromosome"/>
</dbReference>
<dbReference type="KEGG" id="ndp:E2C04_06960"/>
<dbReference type="Pfam" id="PF02875">
    <property type="entry name" value="Mur_ligase_C"/>
    <property type="match status" value="1"/>
</dbReference>
<evidence type="ECO:0000313" key="15">
    <source>
        <dbReference type="EMBL" id="GGD18718.1"/>
    </source>
</evidence>
<dbReference type="InterPro" id="IPR036565">
    <property type="entry name" value="Mur-like_cat_sf"/>
</dbReference>
<comment type="catalytic activity">
    <reaction evidence="10 11">
        <text>D-alanyl-D-alanine + UDP-N-acetyl-alpha-D-muramoyl-L-alanyl-gamma-D-glutamyl-meso-2,6-diaminopimelate + ATP = UDP-N-acetyl-alpha-D-muramoyl-L-alanyl-gamma-D-glutamyl-meso-2,6-diaminopimeloyl-D-alanyl-D-alanine + ADP + phosphate + H(+)</text>
        <dbReference type="Rhea" id="RHEA:28374"/>
        <dbReference type="ChEBI" id="CHEBI:15378"/>
        <dbReference type="ChEBI" id="CHEBI:30616"/>
        <dbReference type="ChEBI" id="CHEBI:43474"/>
        <dbReference type="ChEBI" id="CHEBI:57822"/>
        <dbReference type="ChEBI" id="CHEBI:61386"/>
        <dbReference type="ChEBI" id="CHEBI:83905"/>
        <dbReference type="ChEBI" id="CHEBI:456216"/>
        <dbReference type="EC" id="6.3.2.10"/>
    </reaction>
</comment>
<keyword evidence="1 10" id="KW-0963">Cytoplasm</keyword>
<comment type="similarity">
    <text evidence="10">Belongs to the MurCDEF family. MurF subfamily.</text>
</comment>
<evidence type="ECO:0000256" key="11">
    <source>
        <dbReference type="RuleBase" id="RU004136"/>
    </source>
</evidence>
<dbReference type="HAMAP" id="MF_02019">
    <property type="entry name" value="MurF"/>
    <property type="match status" value="1"/>
</dbReference>
<sequence length="466" mass="47372">MIPMTLAEVADVVGGVLDGDGAGDVLVTAPASVDSRAVPEGGLFVAVVGERVDGHDYAAGAVASGAAGVLGSHPCGAPAVLVDDPVAALGLLARHVLDRLPDVTVLAMTGSQGKTGTKDFLAAVLAPEGPTVATAGNNNNELGVPLTVLRADADTRFLVVEMGARGVGHIATLCEIAPPRVAAVLNIGTAHVGEFGSREMIAVAKGEILEALPADGTAVLNGGDPLTSAMGVRTRATVTSFGVDAELAGVAWRGLDLDESGRARFELGHDGRWAPVHLRQIGMHQVENAAAAAAMALAVGVRLDDVAERLSGTGEVSRWRMEPHVRADGLLVVNDAYNANPESMSAAVRTLAHLGRARGGRSIAVLGEMRELGDGSEVGHRRVGTVVAEVGIDLLVTVGPEAEAIAAGAAADPAWRGEAIITASRDEALARVRENVTAADAVLVKASRGAALEHIVEGILEGTAAR</sequence>
<keyword evidence="3 10" id="KW-0132">Cell division</keyword>
<dbReference type="InterPro" id="IPR000713">
    <property type="entry name" value="Mur_ligase_N"/>
</dbReference>
<dbReference type="InterPro" id="IPR035911">
    <property type="entry name" value="MurE/MurF_N"/>
</dbReference>
<dbReference type="PANTHER" id="PTHR43024:SF1">
    <property type="entry name" value="UDP-N-ACETYLMURAMOYL-TRIPEPTIDE--D-ALANYL-D-ALANINE LIGASE"/>
    <property type="match status" value="1"/>
</dbReference>
<dbReference type="NCBIfam" id="TIGR01143">
    <property type="entry name" value="murF"/>
    <property type="match status" value="1"/>
</dbReference>
<dbReference type="SUPFAM" id="SSF53244">
    <property type="entry name" value="MurD-like peptide ligases, peptide-binding domain"/>
    <property type="match status" value="1"/>
</dbReference>
<comment type="caution">
    <text evidence="10">Lacks conserved residue(s) required for the propagation of feature annotation.</text>
</comment>
<reference evidence="16 17" key="1">
    <citation type="journal article" date="2008" name="Int. J. Syst. Evol. Microbiol.">
        <title>Nocardioides daphniae sp. nov., isolated from Daphnia cucullata (Crustacea: Cladocera).</title>
        <authorList>
            <person name="Toth E.M."/>
            <person name="Keki Z."/>
            <person name="Homonnay Z.G."/>
            <person name="Borsodi A.K."/>
            <person name="Marialigeti K."/>
            <person name="Schumann P."/>
        </authorList>
    </citation>
    <scope>NUCLEOTIDE SEQUENCE [LARGE SCALE GENOMIC DNA]</scope>
    <source>
        <strain evidence="16 17">JCM 16608</strain>
    </source>
</reference>
<dbReference type="Proteomes" id="UP000630594">
    <property type="component" value="Unassembled WGS sequence"/>
</dbReference>
<reference evidence="15" key="5">
    <citation type="submission" date="2024-05" db="EMBL/GenBank/DDBJ databases">
        <authorList>
            <person name="Sun Q."/>
            <person name="Sedlacek I."/>
        </authorList>
    </citation>
    <scope>NUCLEOTIDE SEQUENCE</scope>
    <source>
        <strain evidence="15">CCM 7403</strain>
    </source>
</reference>
<dbReference type="GO" id="GO:0005524">
    <property type="term" value="F:ATP binding"/>
    <property type="evidence" value="ECO:0007669"/>
    <property type="project" value="UniProtKB-UniRule"/>
</dbReference>
<evidence type="ECO:0000256" key="2">
    <source>
        <dbReference type="ARBA" id="ARBA00022598"/>
    </source>
</evidence>
<dbReference type="SUPFAM" id="SSF63418">
    <property type="entry name" value="MurE/MurF N-terminal domain"/>
    <property type="match status" value="1"/>
</dbReference>
<evidence type="ECO:0000313" key="18">
    <source>
        <dbReference type="Proteomes" id="UP000630594"/>
    </source>
</evidence>
<comment type="function">
    <text evidence="10 11">Involved in cell wall formation. Catalyzes the final step in the synthesis of UDP-N-acetylmuramoyl-pentapeptide, the precursor of murein.</text>
</comment>
<dbReference type="InterPro" id="IPR036615">
    <property type="entry name" value="Mur_ligase_C_dom_sf"/>
</dbReference>
<dbReference type="OrthoDB" id="9800958at2"/>
<name>A0A4P7UDM3_9ACTN</name>
<evidence type="ECO:0000256" key="7">
    <source>
        <dbReference type="ARBA" id="ARBA00022984"/>
    </source>
</evidence>
<comment type="subcellular location">
    <subcellularLocation>
        <location evidence="10 11">Cytoplasm</location>
    </subcellularLocation>
</comment>
<dbReference type="InterPro" id="IPR051046">
    <property type="entry name" value="MurCDEF_CellWall_CoF430Synth"/>
</dbReference>
<evidence type="ECO:0000259" key="14">
    <source>
        <dbReference type="Pfam" id="PF08245"/>
    </source>
</evidence>
<dbReference type="Pfam" id="PF08245">
    <property type="entry name" value="Mur_ligase_M"/>
    <property type="match status" value="1"/>
</dbReference>
<evidence type="ECO:0000313" key="17">
    <source>
        <dbReference type="Proteomes" id="UP000297025"/>
    </source>
</evidence>
<evidence type="ECO:0000256" key="6">
    <source>
        <dbReference type="ARBA" id="ARBA00022960"/>
    </source>
</evidence>
<evidence type="ECO:0000256" key="8">
    <source>
        <dbReference type="ARBA" id="ARBA00023306"/>
    </source>
</evidence>
<dbReference type="Gene3D" id="3.90.190.20">
    <property type="entry name" value="Mur ligase, C-terminal domain"/>
    <property type="match status" value="1"/>
</dbReference>
<dbReference type="GO" id="GO:0009252">
    <property type="term" value="P:peptidoglycan biosynthetic process"/>
    <property type="evidence" value="ECO:0007669"/>
    <property type="project" value="UniProtKB-UniRule"/>
</dbReference>
<dbReference type="GO" id="GO:0008360">
    <property type="term" value="P:regulation of cell shape"/>
    <property type="evidence" value="ECO:0007669"/>
    <property type="project" value="UniProtKB-KW"/>
</dbReference>
<dbReference type="UniPathway" id="UPA00219"/>
<accession>A0A4P7UDM3</accession>
<dbReference type="EMBL" id="BMCK01000002">
    <property type="protein sequence ID" value="GGD18718.1"/>
    <property type="molecule type" value="Genomic_DNA"/>
</dbReference>
<dbReference type="InterPro" id="IPR005863">
    <property type="entry name" value="UDP-N-AcMur_synth"/>
</dbReference>
<evidence type="ECO:0000313" key="16">
    <source>
        <dbReference type="EMBL" id="QCC77019.1"/>
    </source>
</evidence>
<keyword evidence="8 10" id="KW-0131">Cell cycle</keyword>
<dbReference type="SUPFAM" id="SSF53623">
    <property type="entry name" value="MurD-like peptide ligases, catalytic domain"/>
    <property type="match status" value="1"/>
</dbReference>
<evidence type="ECO:0000256" key="4">
    <source>
        <dbReference type="ARBA" id="ARBA00022741"/>
    </source>
</evidence>
<keyword evidence="9 10" id="KW-0961">Cell wall biogenesis/degradation</keyword>